<feature type="transmembrane region" description="Helical" evidence="1">
    <location>
        <begin position="6"/>
        <end position="23"/>
    </location>
</feature>
<evidence type="ECO:0008006" key="5">
    <source>
        <dbReference type="Google" id="ProtNLM"/>
    </source>
</evidence>
<reference evidence="2" key="2">
    <citation type="submission" date="2020-01" db="EMBL/GenBank/DDBJ databases">
        <authorList>
            <person name="Hornung B."/>
        </authorList>
    </citation>
    <scope>NUCLEOTIDE SEQUENCE</scope>
    <source>
        <strain evidence="2">PacBioINE</strain>
    </source>
</reference>
<keyword evidence="1" id="KW-0472">Membrane</keyword>
<evidence type="ECO:0000313" key="2">
    <source>
        <dbReference type="EMBL" id="CAA7602235.1"/>
    </source>
</evidence>
<dbReference type="EMBL" id="LR746496">
    <property type="protein sequence ID" value="CAA7602235.1"/>
    <property type="molecule type" value="Genomic_DNA"/>
</dbReference>
<accession>A0A8S0Y3N1</accession>
<organism evidence="2">
    <name type="scientific">Acididesulfobacillus acetoxydans</name>
    <dbReference type="NCBI Taxonomy" id="1561005"/>
    <lineage>
        <taxon>Bacteria</taxon>
        <taxon>Bacillati</taxon>
        <taxon>Bacillota</taxon>
        <taxon>Clostridia</taxon>
        <taxon>Eubacteriales</taxon>
        <taxon>Peptococcaceae</taxon>
        <taxon>Acididesulfobacillus</taxon>
    </lineage>
</organism>
<dbReference type="KEGG" id="aacx:DEACI_2908"/>
<dbReference type="Pfam" id="PF14898">
    <property type="entry name" value="DUF4491"/>
    <property type="match status" value="1"/>
</dbReference>
<keyword evidence="1" id="KW-0812">Transmembrane</keyword>
<keyword evidence="4" id="KW-1185">Reference proteome</keyword>
<dbReference type="RefSeq" id="WP_240985638.1">
    <property type="nucleotide sequence ID" value="NZ_CDGJ01000058.1"/>
</dbReference>
<name>A0A8S0Y3N1_9FIRM</name>
<dbReference type="InterPro" id="IPR027890">
    <property type="entry name" value="DUF4491"/>
</dbReference>
<proteinExistence type="predicted"/>
<dbReference type="Proteomes" id="UP001071230">
    <property type="component" value="Unassembled WGS sequence"/>
</dbReference>
<sequence>MNFKGVLIGLMVFVIIGAFHPIVIKSEYYFSKRIWPIFLLIGVLLLGASLFIHSETGSAIFGVIGFTCLWSIKELKEQEERVKKGWFPSNPKKRE</sequence>
<reference evidence="3" key="1">
    <citation type="submission" date="2014-11" db="EMBL/GenBank/DDBJ databases">
        <authorList>
            <person name="Hornung B.V."/>
        </authorList>
    </citation>
    <scope>NUCLEOTIDE SEQUENCE</scope>
    <source>
        <strain evidence="3">INE</strain>
    </source>
</reference>
<evidence type="ECO:0000313" key="4">
    <source>
        <dbReference type="Proteomes" id="UP001071230"/>
    </source>
</evidence>
<gene>
    <name evidence="3" type="ORF">DEACI_2013</name>
    <name evidence="2" type="ORF">DEACI_2908</name>
</gene>
<dbReference type="AlphaFoldDB" id="A0A8S0Y3N1"/>
<feature type="transmembrane region" description="Helical" evidence="1">
    <location>
        <begin position="35"/>
        <end position="52"/>
    </location>
</feature>
<dbReference type="EMBL" id="CDGJ01000058">
    <property type="protein sequence ID" value="CEJ07547.1"/>
    <property type="molecule type" value="Genomic_DNA"/>
</dbReference>
<keyword evidence="1" id="KW-1133">Transmembrane helix</keyword>
<evidence type="ECO:0000313" key="3">
    <source>
        <dbReference type="EMBL" id="CEJ07547.1"/>
    </source>
</evidence>
<dbReference type="Proteomes" id="UP000836597">
    <property type="component" value="Chromosome"/>
</dbReference>
<evidence type="ECO:0000256" key="1">
    <source>
        <dbReference type="SAM" id="Phobius"/>
    </source>
</evidence>
<protein>
    <recommendedName>
        <fullName evidence="5">DUF4491 family protein</fullName>
    </recommendedName>
</protein>